<organism evidence="2 3">
    <name type="scientific">Mauremys mutica</name>
    <name type="common">yellowpond turtle</name>
    <dbReference type="NCBI Taxonomy" id="74926"/>
    <lineage>
        <taxon>Eukaryota</taxon>
        <taxon>Metazoa</taxon>
        <taxon>Chordata</taxon>
        <taxon>Craniata</taxon>
        <taxon>Vertebrata</taxon>
        <taxon>Euteleostomi</taxon>
        <taxon>Archelosauria</taxon>
        <taxon>Testudinata</taxon>
        <taxon>Testudines</taxon>
        <taxon>Cryptodira</taxon>
        <taxon>Durocryptodira</taxon>
        <taxon>Testudinoidea</taxon>
        <taxon>Geoemydidae</taxon>
        <taxon>Geoemydinae</taxon>
        <taxon>Mauremys</taxon>
    </lineage>
</organism>
<sequence length="107" mass="11633">MRGTLWKPHESPSSIPEERDLKGAWKVGGGGIPGHKGAHGSQVPLLVCLCDITNSFRYASDCALGCSATDDPTQADRGESGKESTKKTDILVEVLWVMVLQSYFWLL</sequence>
<keyword evidence="3" id="KW-1185">Reference proteome</keyword>
<gene>
    <name evidence="2" type="ORF">KIL84_022677</name>
</gene>
<name>A0A9D4AP01_9SAUR</name>
<evidence type="ECO:0000313" key="3">
    <source>
        <dbReference type="Proteomes" id="UP000827986"/>
    </source>
</evidence>
<dbReference type="EMBL" id="JAHDVG010000488">
    <property type="protein sequence ID" value="KAH1165118.1"/>
    <property type="molecule type" value="Genomic_DNA"/>
</dbReference>
<proteinExistence type="predicted"/>
<accession>A0A9D4AP01</accession>
<reference evidence="2" key="1">
    <citation type="submission" date="2021-09" db="EMBL/GenBank/DDBJ databases">
        <title>The genome of Mauremys mutica provides insights into the evolution of semi-aquatic lifestyle.</title>
        <authorList>
            <person name="Gong S."/>
            <person name="Gao Y."/>
        </authorList>
    </citation>
    <scope>NUCLEOTIDE SEQUENCE</scope>
    <source>
        <strain evidence="2">MM-2020</strain>
        <tissue evidence="2">Muscle</tissue>
    </source>
</reference>
<evidence type="ECO:0000256" key="1">
    <source>
        <dbReference type="SAM" id="MobiDB-lite"/>
    </source>
</evidence>
<feature type="region of interest" description="Disordered" evidence="1">
    <location>
        <begin position="1"/>
        <end position="20"/>
    </location>
</feature>
<comment type="caution">
    <text evidence="2">The sequence shown here is derived from an EMBL/GenBank/DDBJ whole genome shotgun (WGS) entry which is preliminary data.</text>
</comment>
<evidence type="ECO:0000313" key="2">
    <source>
        <dbReference type="EMBL" id="KAH1165118.1"/>
    </source>
</evidence>
<protein>
    <submittedName>
        <fullName evidence="2">Uncharacterized protein</fullName>
    </submittedName>
</protein>
<dbReference type="Proteomes" id="UP000827986">
    <property type="component" value="Unassembled WGS sequence"/>
</dbReference>
<dbReference type="AlphaFoldDB" id="A0A9D4AP01"/>